<gene>
    <name evidence="1" type="ORF">N0A02_16765</name>
</gene>
<dbReference type="Proteomes" id="UP001469089">
    <property type="component" value="Unassembled WGS sequence"/>
</dbReference>
<protein>
    <submittedName>
        <fullName evidence="1">Uncharacterized protein</fullName>
    </submittedName>
</protein>
<keyword evidence="2" id="KW-1185">Reference proteome</keyword>
<evidence type="ECO:0000313" key="2">
    <source>
        <dbReference type="Proteomes" id="UP001469089"/>
    </source>
</evidence>
<sequence>MKHTGSHRSVEQTSRQNFMSFCNFRRRGGNFTGQINSIKLRINRRINATTLSGRFLAAVVRTKQQREQFVHTPPDSALTSALASGRFFGYDSRVA</sequence>
<comment type="caution">
    <text evidence="1">The sequence shown here is derived from an EMBL/GenBank/DDBJ whole genome shotgun (WGS) entry which is preliminary data.</text>
</comment>
<name>A0ABV1LPA2_9BURK</name>
<proteinExistence type="predicted"/>
<evidence type="ECO:0000313" key="1">
    <source>
        <dbReference type="EMBL" id="MEQ5841079.1"/>
    </source>
</evidence>
<organism evidence="1 2">
    <name type="scientific">Paraburkholderia acidicola</name>
    <dbReference type="NCBI Taxonomy" id="1912599"/>
    <lineage>
        <taxon>Bacteria</taxon>
        <taxon>Pseudomonadati</taxon>
        <taxon>Pseudomonadota</taxon>
        <taxon>Betaproteobacteria</taxon>
        <taxon>Burkholderiales</taxon>
        <taxon>Burkholderiaceae</taxon>
        <taxon>Paraburkholderia</taxon>
    </lineage>
</organism>
<reference evidence="1 2" key="1">
    <citation type="journal article" date="2024" name="Chem. Sci.">
        <title>Discovery of a lagriamide polyketide by integrated genome mining, isotopic labeling, and untargeted metabolomics.</title>
        <authorList>
            <person name="Fergusson C.H."/>
            <person name="Saulog J."/>
            <person name="Paulo B.S."/>
            <person name="Wilson D.M."/>
            <person name="Liu D.Y."/>
            <person name="Morehouse N.J."/>
            <person name="Waterworth S."/>
            <person name="Barkei J."/>
            <person name="Gray C.A."/>
            <person name="Kwan J.C."/>
            <person name="Eustaquio A.S."/>
            <person name="Linington R.G."/>
        </authorList>
    </citation>
    <scope>NUCLEOTIDE SEQUENCE [LARGE SCALE GENOMIC DNA]</scope>
    <source>
        <strain evidence="1 2">RL17-338-BIF-B</strain>
    </source>
</reference>
<dbReference type="RefSeq" id="WP_349543063.1">
    <property type="nucleotide sequence ID" value="NZ_JAOALG010000001.1"/>
</dbReference>
<accession>A0ABV1LPA2</accession>
<dbReference type="EMBL" id="JAOALG010000001">
    <property type="protein sequence ID" value="MEQ5841079.1"/>
    <property type="molecule type" value="Genomic_DNA"/>
</dbReference>